<evidence type="ECO:0000256" key="8">
    <source>
        <dbReference type="HAMAP-Rule" id="MF_00131"/>
    </source>
</evidence>
<evidence type="ECO:0000313" key="11">
    <source>
        <dbReference type="Proteomes" id="UP000248627"/>
    </source>
</evidence>
<organism evidence="10 11">
    <name type="scientific">Micromonospora endophytica</name>
    <dbReference type="NCBI Taxonomy" id="515350"/>
    <lineage>
        <taxon>Bacteria</taxon>
        <taxon>Bacillati</taxon>
        <taxon>Actinomycetota</taxon>
        <taxon>Actinomycetes</taxon>
        <taxon>Micromonosporales</taxon>
        <taxon>Micromonosporaceae</taxon>
        <taxon>Micromonospora</taxon>
    </lineage>
</organism>
<dbReference type="UniPathway" id="UPA00035">
    <property type="reaction ID" value="UER00044"/>
</dbReference>
<name>A0A2W2D4D7_9ACTN</name>
<evidence type="ECO:0000256" key="2">
    <source>
        <dbReference type="ARBA" id="ARBA00011270"/>
    </source>
</evidence>
<dbReference type="Gene3D" id="3.20.20.70">
    <property type="entry name" value="Aldolase class I"/>
    <property type="match status" value="1"/>
</dbReference>
<comment type="subunit">
    <text evidence="2 8">Tetramer of two alpha and two beta chains.</text>
</comment>
<evidence type="ECO:0000313" key="10">
    <source>
        <dbReference type="EMBL" id="PZF95469.1"/>
    </source>
</evidence>
<keyword evidence="5 8" id="KW-0057">Aromatic amino acid biosynthesis</keyword>
<evidence type="ECO:0000256" key="6">
    <source>
        <dbReference type="ARBA" id="ARBA00023239"/>
    </source>
</evidence>
<dbReference type="AlphaFoldDB" id="A0A2W2D4D7"/>
<feature type="active site" description="Proton acceptor" evidence="8">
    <location>
        <position position="58"/>
    </location>
</feature>
<comment type="function">
    <text evidence="8">The alpha subunit is responsible for the aldol cleavage of indoleglycerol phosphate to indole and glyceraldehyde 3-phosphate.</text>
</comment>
<proteinExistence type="inferred from homology"/>
<dbReference type="CDD" id="cd04724">
    <property type="entry name" value="Tryptophan_synthase_alpha"/>
    <property type="match status" value="1"/>
</dbReference>
<dbReference type="GO" id="GO:0005829">
    <property type="term" value="C:cytosol"/>
    <property type="evidence" value="ECO:0007669"/>
    <property type="project" value="TreeGrafter"/>
</dbReference>
<evidence type="ECO:0000256" key="9">
    <source>
        <dbReference type="RuleBase" id="RU003662"/>
    </source>
</evidence>
<dbReference type="EMBL" id="POTX01000090">
    <property type="protein sequence ID" value="PZF95469.1"/>
    <property type="molecule type" value="Genomic_DNA"/>
</dbReference>
<evidence type="ECO:0000256" key="1">
    <source>
        <dbReference type="ARBA" id="ARBA00004733"/>
    </source>
</evidence>
<dbReference type="PANTHER" id="PTHR43406:SF1">
    <property type="entry name" value="TRYPTOPHAN SYNTHASE ALPHA CHAIN, CHLOROPLASTIC"/>
    <property type="match status" value="1"/>
</dbReference>
<feature type="active site" description="Proton acceptor" evidence="8">
    <location>
        <position position="47"/>
    </location>
</feature>
<dbReference type="OrthoDB" id="9804578at2"/>
<evidence type="ECO:0000256" key="4">
    <source>
        <dbReference type="ARBA" id="ARBA00022822"/>
    </source>
</evidence>
<dbReference type="InterPro" id="IPR011060">
    <property type="entry name" value="RibuloseP-bd_barrel"/>
</dbReference>
<comment type="caution">
    <text evidence="10">The sequence shown here is derived from an EMBL/GenBank/DDBJ whole genome shotgun (WGS) entry which is preliminary data.</text>
</comment>
<dbReference type="RefSeq" id="WP_119663572.1">
    <property type="nucleotide sequence ID" value="NZ_AP023358.1"/>
</dbReference>
<keyword evidence="3 8" id="KW-0028">Amino-acid biosynthesis</keyword>
<keyword evidence="4 8" id="KW-0822">Tryptophan biosynthesis</keyword>
<comment type="pathway">
    <text evidence="1 8">Amino-acid biosynthesis; L-tryptophan biosynthesis; L-tryptophan from chorismate: step 5/5.</text>
</comment>
<comment type="similarity">
    <text evidence="8 9">Belongs to the TrpA family.</text>
</comment>
<dbReference type="GO" id="GO:0004834">
    <property type="term" value="F:tryptophan synthase activity"/>
    <property type="evidence" value="ECO:0007669"/>
    <property type="project" value="UniProtKB-UniRule"/>
</dbReference>
<evidence type="ECO:0000256" key="3">
    <source>
        <dbReference type="ARBA" id="ARBA00022605"/>
    </source>
</evidence>
<dbReference type="InterPro" id="IPR013785">
    <property type="entry name" value="Aldolase_TIM"/>
</dbReference>
<protein>
    <recommendedName>
        <fullName evidence="8">Tryptophan synthase alpha chain</fullName>
        <ecNumber evidence="8">4.2.1.20</ecNumber>
    </recommendedName>
</protein>
<keyword evidence="11" id="KW-1185">Reference proteome</keyword>
<dbReference type="NCBIfam" id="TIGR00262">
    <property type="entry name" value="trpA"/>
    <property type="match status" value="1"/>
</dbReference>
<evidence type="ECO:0000256" key="5">
    <source>
        <dbReference type="ARBA" id="ARBA00023141"/>
    </source>
</evidence>
<evidence type="ECO:0000256" key="7">
    <source>
        <dbReference type="ARBA" id="ARBA00049047"/>
    </source>
</evidence>
<accession>A0A2W2D4D7</accession>
<dbReference type="SUPFAM" id="SSF51366">
    <property type="entry name" value="Ribulose-phoshate binding barrel"/>
    <property type="match status" value="1"/>
</dbReference>
<dbReference type="InterPro" id="IPR002028">
    <property type="entry name" value="Trp_synthase_suA"/>
</dbReference>
<dbReference type="Proteomes" id="UP000248627">
    <property type="component" value="Unassembled WGS sequence"/>
</dbReference>
<comment type="catalytic activity">
    <reaction evidence="7 8">
        <text>(1S,2R)-1-C-(indol-3-yl)glycerol 3-phosphate + L-serine = D-glyceraldehyde 3-phosphate + L-tryptophan + H2O</text>
        <dbReference type="Rhea" id="RHEA:10532"/>
        <dbReference type="ChEBI" id="CHEBI:15377"/>
        <dbReference type="ChEBI" id="CHEBI:33384"/>
        <dbReference type="ChEBI" id="CHEBI:57912"/>
        <dbReference type="ChEBI" id="CHEBI:58866"/>
        <dbReference type="ChEBI" id="CHEBI:59776"/>
        <dbReference type="EC" id="4.2.1.20"/>
    </reaction>
</comment>
<reference evidence="10 11" key="1">
    <citation type="submission" date="2018-01" db="EMBL/GenBank/DDBJ databases">
        <title>Draft genome sequence of Jishengella endophytica.</title>
        <authorList>
            <person name="Sahin N."/>
            <person name="Ay H."/>
            <person name="Saygin H."/>
        </authorList>
    </citation>
    <scope>NUCLEOTIDE SEQUENCE [LARGE SCALE GENOMIC DNA]</scope>
    <source>
        <strain evidence="10 11">DSM 45430</strain>
    </source>
</reference>
<keyword evidence="6 8" id="KW-0456">Lyase</keyword>
<dbReference type="EC" id="4.2.1.20" evidence="8"/>
<dbReference type="HAMAP" id="MF_00131">
    <property type="entry name" value="Trp_synth_alpha"/>
    <property type="match status" value="1"/>
</dbReference>
<dbReference type="Pfam" id="PF00290">
    <property type="entry name" value="Trp_syntA"/>
    <property type="match status" value="1"/>
</dbReference>
<dbReference type="PANTHER" id="PTHR43406">
    <property type="entry name" value="TRYPTOPHAN SYNTHASE, ALPHA CHAIN"/>
    <property type="match status" value="1"/>
</dbReference>
<sequence length="259" mass="26817">MNALETRTRAARDAGRKLLLPYVTGGVTDDWGDLLRAAVDAGADAIEIGFPFSDPTLDGPVIQQSSDQALRRGATTRRILDEIARVAPPVPVIAFSYANLVLRPGADAYCAALADAGVGGLIVPDLPVDEMAPVAAAAQAHALDLALLAAPSTPLRRCADIARRSRGFVYAVSLMGTTGARSRPHESARELVRCLREETDLPVVLGFGIAAPGQAAEAAGYADGIAVGSALMRRLLDGATTAQLGAFLAQLRAALEPAG</sequence>
<gene>
    <name evidence="8 10" type="primary">trpA</name>
    <name evidence="10" type="ORF">C1I93_15115</name>
</gene>